<keyword evidence="4" id="KW-1185">Reference proteome</keyword>
<dbReference type="OrthoDB" id="291697at2"/>
<feature type="chain" id="PRO_5022117665" description="Carboxypeptidase regulatory-like domain-containing protein" evidence="2">
    <location>
        <begin position="20"/>
        <end position="150"/>
    </location>
</feature>
<evidence type="ECO:0000313" key="4">
    <source>
        <dbReference type="Proteomes" id="UP000315724"/>
    </source>
</evidence>
<keyword evidence="2" id="KW-0732">Signal</keyword>
<dbReference type="AlphaFoldDB" id="A0A517QRC8"/>
<evidence type="ECO:0000256" key="1">
    <source>
        <dbReference type="SAM" id="MobiDB-lite"/>
    </source>
</evidence>
<name>A0A517QRC8_9PLAN</name>
<dbReference type="PROSITE" id="PS51257">
    <property type="entry name" value="PROKAR_LIPOPROTEIN"/>
    <property type="match status" value="1"/>
</dbReference>
<dbReference type="SUPFAM" id="SSF49478">
    <property type="entry name" value="Cna protein B-type domain"/>
    <property type="match status" value="1"/>
</dbReference>
<evidence type="ECO:0008006" key="5">
    <source>
        <dbReference type="Google" id="ProtNLM"/>
    </source>
</evidence>
<proteinExistence type="predicted"/>
<evidence type="ECO:0000256" key="2">
    <source>
        <dbReference type="SAM" id="SignalP"/>
    </source>
</evidence>
<sequence length="150" mass="15594" precursor="true">MKYSALFSLAMLVTLSACGGKTDPLKAARPKTVPASGKVTYNGTPVEGAQVNLIPATNTDPAAFALTEADGTFTLTTYDDGDGAVPGNYQVTVVKRSVETILNPDDPNGPPVGSKEESFLPKKYGSVSSTDLQANISSEGTDSLEFSLTD</sequence>
<dbReference type="KEGG" id="tpol:Mal48_34150"/>
<dbReference type="EMBL" id="CP036267">
    <property type="protein sequence ID" value="QDT34155.1"/>
    <property type="molecule type" value="Genomic_DNA"/>
</dbReference>
<feature type="region of interest" description="Disordered" evidence="1">
    <location>
        <begin position="131"/>
        <end position="150"/>
    </location>
</feature>
<protein>
    <recommendedName>
        <fullName evidence="5">Carboxypeptidase regulatory-like domain-containing protein</fullName>
    </recommendedName>
</protein>
<accession>A0A517QRC8</accession>
<gene>
    <name evidence="3" type="ORF">Mal48_34150</name>
</gene>
<dbReference type="Proteomes" id="UP000315724">
    <property type="component" value="Chromosome"/>
</dbReference>
<feature type="signal peptide" evidence="2">
    <location>
        <begin position="1"/>
        <end position="19"/>
    </location>
</feature>
<reference evidence="3 4" key="1">
    <citation type="submission" date="2019-02" db="EMBL/GenBank/DDBJ databases">
        <title>Deep-cultivation of Planctomycetes and their phenomic and genomic characterization uncovers novel biology.</title>
        <authorList>
            <person name="Wiegand S."/>
            <person name="Jogler M."/>
            <person name="Boedeker C."/>
            <person name="Pinto D."/>
            <person name="Vollmers J."/>
            <person name="Rivas-Marin E."/>
            <person name="Kohn T."/>
            <person name="Peeters S.H."/>
            <person name="Heuer A."/>
            <person name="Rast P."/>
            <person name="Oberbeckmann S."/>
            <person name="Bunk B."/>
            <person name="Jeske O."/>
            <person name="Meyerdierks A."/>
            <person name="Storesund J.E."/>
            <person name="Kallscheuer N."/>
            <person name="Luecker S."/>
            <person name="Lage O.M."/>
            <person name="Pohl T."/>
            <person name="Merkel B.J."/>
            <person name="Hornburger P."/>
            <person name="Mueller R.-W."/>
            <person name="Bruemmer F."/>
            <person name="Labrenz M."/>
            <person name="Spormann A.M."/>
            <person name="Op den Camp H."/>
            <person name="Overmann J."/>
            <person name="Amann R."/>
            <person name="Jetten M.S.M."/>
            <person name="Mascher T."/>
            <person name="Medema M.H."/>
            <person name="Devos D.P."/>
            <person name="Kaster A.-K."/>
            <person name="Ovreas L."/>
            <person name="Rohde M."/>
            <person name="Galperin M.Y."/>
            <person name="Jogler C."/>
        </authorList>
    </citation>
    <scope>NUCLEOTIDE SEQUENCE [LARGE SCALE GENOMIC DNA]</scope>
    <source>
        <strain evidence="3 4">Mal48</strain>
    </source>
</reference>
<evidence type="ECO:0000313" key="3">
    <source>
        <dbReference type="EMBL" id="QDT34155.1"/>
    </source>
</evidence>
<organism evidence="3 4">
    <name type="scientific">Thalassoglobus polymorphus</name>
    <dbReference type="NCBI Taxonomy" id="2527994"/>
    <lineage>
        <taxon>Bacteria</taxon>
        <taxon>Pseudomonadati</taxon>
        <taxon>Planctomycetota</taxon>
        <taxon>Planctomycetia</taxon>
        <taxon>Planctomycetales</taxon>
        <taxon>Planctomycetaceae</taxon>
        <taxon>Thalassoglobus</taxon>
    </lineage>
</organism>
<dbReference type="RefSeq" id="WP_145201644.1">
    <property type="nucleotide sequence ID" value="NZ_CP036267.1"/>
</dbReference>